<comment type="caution">
    <text evidence="8">The sequence shown here is derived from an EMBL/GenBank/DDBJ whole genome shotgun (WGS) entry which is preliminary data.</text>
</comment>
<proteinExistence type="inferred from homology"/>
<evidence type="ECO:0000313" key="8">
    <source>
        <dbReference type="EMBL" id="MBI4595576.1"/>
    </source>
</evidence>
<evidence type="ECO:0000256" key="7">
    <source>
        <dbReference type="SAM" id="Phobius"/>
    </source>
</evidence>
<dbReference type="PANTHER" id="PTHR43044:SF2">
    <property type="entry name" value="POLYSULPHIDE REDUCTASE NRFD"/>
    <property type="match status" value="1"/>
</dbReference>
<evidence type="ECO:0000256" key="6">
    <source>
        <dbReference type="ARBA" id="ARBA00023136"/>
    </source>
</evidence>
<feature type="transmembrane region" description="Helical" evidence="7">
    <location>
        <begin position="278"/>
        <end position="297"/>
    </location>
</feature>
<dbReference type="PANTHER" id="PTHR43044">
    <property type="match status" value="1"/>
</dbReference>
<feature type="transmembrane region" description="Helical" evidence="7">
    <location>
        <begin position="138"/>
        <end position="159"/>
    </location>
</feature>
<dbReference type="Pfam" id="PF03916">
    <property type="entry name" value="NrfD"/>
    <property type="match status" value="1"/>
</dbReference>
<keyword evidence="4 7" id="KW-0812">Transmembrane</keyword>
<feature type="transmembrane region" description="Helical" evidence="7">
    <location>
        <begin position="101"/>
        <end position="118"/>
    </location>
</feature>
<evidence type="ECO:0000256" key="4">
    <source>
        <dbReference type="ARBA" id="ARBA00022692"/>
    </source>
</evidence>
<gene>
    <name evidence="8" type="primary">nrfD</name>
    <name evidence="8" type="ORF">HY730_04265</name>
</gene>
<feature type="transmembrane region" description="Helical" evidence="7">
    <location>
        <begin position="392"/>
        <end position="417"/>
    </location>
</feature>
<dbReference type="Proteomes" id="UP000772181">
    <property type="component" value="Unassembled WGS sequence"/>
</dbReference>
<keyword evidence="3" id="KW-1003">Cell membrane</keyword>
<keyword evidence="6 7" id="KW-0472">Membrane</keyword>
<feature type="transmembrane region" description="Helical" evidence="7">
    <location>
        <begin position="64"/>
        <end position="89"/>
    </location>
</feature>
<evidence type="ECO:0000313" key="9">
    <source>
        <dbReference type="Proteomes" id="UP000772181"/>
    </source>
</evidence>
<accession>A0A933LQR0</accession>
<dbReference type="Gene3D" id="1.20.1630.10">
    <property type="entry name" value="Formate dehydrogenase/DMSO reductase domain"/>
    <property type="match status" value="1"/>
</dbReference>
<feature type="transmembrane region" description="Helical" evidence="7">
    <location>
        <begin position="349"/>
        <end position="372"/>
    </location>
</feature>
<reference evidence="8" key="1">
    <citation type="submission" date="2020-07" db="EMBL/GenBank/DDBJ databases">
        <title>Huge and variable diversity of episymbiotic CPR bacteria and DPANN archaea in groundwater ecosystems.</title>
        <authorList>
            <person name="He C.Y."/>
            <person name="Keren R."/>
            <person name="Whittaker M."/>
            <person name="Farag I.F."/>
            <person name="Doudna J."/>
            <person name="Cate J.H.D."/>
            <person name="Banfield J.F."/>
        </authorList>
    </citation>
    <scope>NUCLEOTIDE SEQUENCE</scope>
    <source>
        <strain evidence="8">NC_groundwater_1482_Ag_S-0.65um_47_24</strain>
    </source>
</reference>
<protein>
    <submittedName>
        <fullName evidence="8">Polysulfide reductase NrfD</fullName>
    </submittedName>
</protein>
<comment type="subcellular location">
    <subcellularLocation>
        <location evidence="1">Cell membrane</location>
        <topology evidence="1">Multi-pass membrane protein</topology>
    </subcellularLocation>
</comment>
<dbReference type="GO" id="GO:0005886">
    <property type="term" value="C:plasma membrane"/>
    <property type="evidence" value="ECO:0007669"/>
    <property type="project" value="UniProtKB-SubCell"/>
</dbReference>
<feature type="transmembrane region" description="Helical" evidence="7">
    <location>
        <begin position="317"/>
        <end position="337"/>
    </location>
</feature>
<dbReference type="EMBL" id="JACQWF010000193">
    <property type="protein sequence ID" value="MBI4595576.1"/>
    <property type="molecule type" value="Genomic_DNA"/>
</dbReference>
<comment type="similarity">
    <text evidence="2">Belongs to the NrfD family.</text>
</comment>
<feature type="transmembrane region" description="Helical" evidence="7">
    <location>
        <begin position="200"/>
        <end position="223"/>
    </location>
</feature>
<evidence type="ECO:0000256" key="3">
    <source>
        <dbReference type="ARBA" id="ARBA00022475"/>
    </source>
</evidence>
<feature type="transmembrane region" description="Helical" evidence="7">
    <location>
        <begin position="25"/>
        <end position="44"/>
    </location>
</feature>
<evidence type="ECO:0000256" key="2">
    <source>
        <dbReference type="ARBA" id="ARBA00008929"/>
    </source>
</evidence>
<sequence>MDSRKDYVDQDDILIKPITQTTWKFYLTSAILLSIAGWGLFAWITQLRDGLGVTGLNRPVYWGFYITNFVFFIGISHAGTLISAILRLAQAEWRRAITRSAEVITVMVLFFGVGNILIDMGRPDRLLNILWHGQLRSPLLWDVISVTTYLTGSTIYLFLPLIPDIAMLRDRVKRGRWFYRILALGWRGTEKQWHRLEKAISIMAIAVIPIAVTVHTVVSWVFAMTIQPMWHSTIFGPYFVAGAIFSGIAALIIAMALIRKIYHLEGYLKHVHFNNLGILLLVMTLLWFYFTFAEYLTTFYGNEPAEMGVFWAKISGSYAPFFWAMVLFDFVIPFLILCNPKTRTIKGTVVASISVVIGMWLERFTIVVPTLVNPRLPFDLKPYLPTWVEWSILFGSMAMFMFLYALFTKIFPIVSIWEIKEGRERGLSDAEERLKSYLPVEATVSDKRV</sequence>
<dbReference type="AlphaFoldDB" id="A0A933LQR0"/>
<feature type="transmembrane region" description="Helical" evidence="7">
    <location>
        <begin position="235"/>
        <end position="258"/>
    </location>
</feature>
<dbReference type="InterPro" id="IPR005614">
    <property type="entry name" value="NrfD-like"/>
</dbReference>
<evidence type="ECO:0000256" key="1">
    <source>
        <dbReference type="ARBA" id="ARBA00004651"/>
    </source>
</evidence>
<keyword evidence="5 7" id="KW-1133">Transmembrane helix</keyword>
<name>A0A933LQR0_UNCTE</name>
<organism evidence="8 9">
    <name type="scientific">Tectimicrobiota bacterium</name>
    <dbReference type="NCBI Taxonomy" id="2528274"/>
    <lineage>
        <taxon>Bacteria</taxon>
        <taxon>Pseudomonadati</taxon>
        <taxon>Nitrospinota/Tectimicrobiota group</taxon>
        <taxon>Candidatus Tectimicrobiota</taxon>
    </lineage>
</organism>
<evidence type="ECO:0000256" key="5">
    <source>
        <dbReference type="ARBA" id="ARBA00022989"/>
    </source>
</evidence>